<dbReference type="VEuPathDB" id="TriTrypDB:TcG_12552"/>
<feature type="domain" description="Retrotransposon hot spot protein,C-terminal" evidence="1">
    <location>
        <begin position="370"/>
        <end position="616"/>
    </location>
</feature>
<dbReference type="EMBL" id="PRFC01000325">
    <property type="protein sequence ID" value="PWU92130.1"/>
    <property type="molecule type" value="Genomic_DNA"/>
</dbReference>
<evidence type="ECO:0000259" key="1">
    <source>
        <dbReference type="Pfam" id="PF07999"/>
    </source>
</evidence>
<accession>A0A2V2V6W3</accession>
<dbReference type="Pfam" id="PF24466">
    <property type="entry name" value="DUF7578"/>
    <property type="match status" value="2"/>
</dbReference>
<dbReference type="VEuPathDB" id="TriTrypDB:TcCLB.509457.60"/>
<gene>
    <name evidence="4" type="ORF">C3747_325g6</name>
</gene>
<reference evidence="4 5" key="1">
    <citation type="journal article" date="2018" name="Microb. Genom.">
        <title>Expanding an expanded genome: long-read sequencing of Trypanosoma cruzi.</title>
        <authorList>
            <person name="Berna L."/>
            <person name="Rodriguez M."/>
            <person name="Chiribao M.L."/>
            <person name="Parodi-Talice A."/>
            <person name="Pita S."/>
            <person name="Rijo G."/>
            <person name="Alvarez-Valin F."/>
            <person name="Robello C."/>
        </authorList>
    </citation>
    <scope>NUCLEOTIDE SEQUENCE [LARGE SCALE GENOMIC DNA]</scope>
    <source>
        <strain evidence="4 5">TCC</strain>
    </source>
</reference>
<dbReference type="VEuPathDB" id="TriTrypDB:C4B63_5g186"/>
<feature type="domain" description="Retrotransposon hot spot protein N-terminal" evidence="2">
    <location>
        <begin position="249"/>
        <end position="361"/>
    </location>
</feature>
<dbReference type="Pfam" id="PF07999">
    <property type="entry name" value="RHSP"/>
    <property type="match status" value="1"/>
</dbReference>
<name>A0A2V2V6W3_TRYCR</name>
<dbReference type="InterPro" id="IPR046836">
    <property type="entry name" value="RHS_C"/>
</dbReference>
<feature type="domain" description="DUF7578" evidence="3">
    <location>
        <begin position="10"/>
        <end position="49"/>
    </location>
</feature>
<protein>
    <submittedName>
        <fullName evidence="4">Putative retrotransposon hot spot protein (RHS)</fullName>
    </submittedName>
</protein>
<dbReference type="VEuPathDB" id="TriTrypDB:C3747_325g6"/>
<dbReference type="VEuPathDB" id="TriTrypDB:TcCLB.509457.50"/>
<dbReference type="AlphaFoldDB" id="A0A2V2V6W3"/>
<dbReference type="VEuPathDB" id="TriTrypDB:TcCL_Unassigned03819"/>
<evidence type="ECO:0000259" key="2">
    <source>
        <dbReference type="Pfam" id="PF20445"/>
    </source>
</evidence>
<proteinExistence type="predicted"/>
<dbReference type="InterPro" id="IPR056000">
    <property type="entry name" value="DUF7578"/>
</dbReference>
<feature type="domain" description="DUF7578" evidence="3">
    <location>
        <begin position="122"/>
        <end position="185"/>
    </location>
</feature>
<dbReference type="VEuPathDB" id="TriTrypDB:TcCLB.511843.80"/>
<evidence type="ECO:0000313" key="5">
    <source>
        <dbReference type="Proteomes" id="UP000246078"/>
    </source>
</evidence>
<evidence type="ECO:0000313" key="4">
    <source>
        <dbReference type="EMBL" id="PWU92130.1"/>
    </source>
</evidence>
<dbReference type="Pfam" id="PF20445">
    <property type="entry name" value="RHS_N"/>
    <property type="match status" value="1"/>
</dbReference>
<dbReference type="InterPro" id="IPR046835">
    <property type="entry name" value="RHS_N"/>
</dbReference>
<comment type="caution">
    <text evidence="4">The sequence shown here is derived from an EMBL/GenBank/DDBJ whole genome shotgun (WGS) entry which is preliminary data.</text>
</comment>
<dbReference type="VEuPathDB" id="TriTrypDB:ECC02_009164"/>
<dbReference type="VEuPathDB" id="TriTrypDB:TCSYLVIO_003014"/>
<dbReference type="VEuPathDB" id="TriTrypDB:TCDM_09691"/>
<dbReference type="Proteomes" id="UP000246078">
    <property type="component" value="Unassembled WGS sequence"/>
</dbReference>
<dbReference type="VEuPathDB" id="TriTrypDB:TcBrA4_0135830"/>
<dbReference type="NCBIfam" id="TIGR01631">
    <property type="entry name" value="Trypano_RHS"/>
    <property type="match status" value="1"/>
</dbReference>
<organism evidence="4 5">
    <name type="scientific">Trypanosoma cruzi</name>
    <dbReference type="NCBI Taxonomy" id="5693"/>
    <lineage>
        <taxon>Eukaryota</taxon>
        <taxon>Discoba</taxon>
        <taxon>Euglenozoa</taxon>
        <taxon>Kinetoplastea</taxon>
        <taxon>Metakinetoplastina</taxon>
        <taxon>Trypanosomatida</taxon>
        <taxon>Trypanosomatidae</taxon>
        <taxon>Trypanosoma</taxon>
        <taxon>Schizotrypanum</taxon>
    </lineage>
</organism>
<dbReference type="InterPro" id="IPR006518">
    <property type="entry name" value="Trypano_RHS"/>
</dbReference>
<evidence type="ECO:0000259" key="3">
    <source>
        <dbReference type="Pfam" id="PF24466"/>
    </source>
</evidence>
<sequence length="621" mass="70160">MFTAGRPLMKDYNVTMEMFIQESDGYVQDRRLLEEIFNLTAYQSLEAITKPLHEGVFSLGQRRDYERKGYDHSHCKGTPNGVLTQVLTEAGREAEERLRRTQEMKFTISTNIEEVLFNGRARVNEMRLNDFLTRELDGRGIVDTNRDVLLEEFLKDPTKYIRDKGALNEIQASGRYLSMKRAAKGEVIFDEDIRKLCDKGVNNLPGWSLAAAEAKAAVYNSTKHFLDAAAEEARNPTTTSAPEKLEGCYESVYNARWHHVVEIPDGVERKKTGTGMEVHEGKPEQTWSYREADDAVEKDDAVQQFGAAPPVLMLLASRKGWPYSWNTIQVLPKDVLVNCGVDRAWQTVLDDPTAWFGTHGGTDFKPRRRVLIGAPGIGKSMAASSYLLYQLLHCDAKKLQVVVHCFGGGDAYVSDKTTRAVTRCSDEDMCVSELRSLREHVRNVYITYGVAKEGTPPPRRFAPTSGWGMIAVSFPKVTSYDEWAKQLQAARVIVNCLDEVDVKAMCAWITRDETKEKQAKYWKEVEKHMYLLGPIPRHVFDEEAFRESCGAVRFALHSINEGTAKEYFSRGGESPRYSEDPSHKPVKVVREIYAGGVILFNAPISACLEERKLERLPSVAE</sequence>
<dbReference type="VEuPathDB" id="TriTrypDB:Tc_MARK_6445"/>
<dbReference type="VEuPathDB" id="TriTrypDB:TcCL_Unassigned05694"/>